<dbReference type="InterPro" id="IPR000719">
    <property type="entry name" value="Prot_kinase_dom"/>
</dbReference>
<keyword evidence="18" id="KW-0675">Receptor</keyword>
<evidence type="ECO:0000256" key="8">
    <source>
        <dbReference type="ARBA" id="ARBA00022614"/>
    </source>
</evidence>
<dbReference type="RefSeq" id="XP_030969570.1">
    <property type="nucleotide sequence ID" value="XM_031113710.1"/>
</dbReference>
<evidence type="ECO:0000256" key="12">
    <source>
        <dbReference type="ARBA" id="ARBA00022737"/>
    </source>
</evidence>
<dbReference type="InterPro" id="IPR013210">
    <property type="entry name" value="LRR_N_plant-typ"/>
</dbReference>
<dbReference type="SUPFAM" id="SSF56112">
    <property type="entry name" value="Protein kinase-like (PK-like)"/>
    <property type="match status" value="1"/>
</dbReference>
<keyword evidence="6" id="KW-0723">Serine/threonine-protein kinase</keyword>
<dbReference type="GO" id="GO:0005886">
    <property type="term" value="C:plasma membrane"/>
    <property type="evidence" value="ECO:0007669"/>
    <property type="project" value="UniProtKB-SubCell"/>
</dbReference>
<dbReference type="PANTHER" id="PTHR27008">
    <property type="entry name" value="OS04G0122200 PROTEIN"/>
    <property type="match status" value="1"/>
</dbReference>
<reference evidence="23" key="2">
    <citation type="submission" date="2021-01" db="UniProtKB">
        <authorList>
            <consortium name="EnsemblPlants"/>
        </authorList>
    </citation>
    <scope>IDENTIFICATION</scope>
</reference>
<keyword evidence="15" id="KW-0067">ATP-binding</keyword>
<keyword evidence="11" id="KW-0732">Signal</keyword>
<dbReference type="GO" id="GO:0004674">
    <property type="term" value="F:protein serine/threonine kinase activity"/>
    <property type="evidence" value="ECO:0007669"/>
    <property type="project" value="UniProtKB-KW"/>
</dbReference>
<keyword evidence="8" id="KW-0433">Leucine-rich repeat</keyword>
<keyword evidence="19" id="KW-0325">Glycoprotein</keyword>
<dbReference type="FunFam" id="1.10.510.10:FF:000358">
    <property type="entry name" value="Putative leucine-rich repeat receptor-like serine/threonine-protein kinase"/>
    <property type="match status" value="1"/>
</dbReference>
<reference evidence="23 24" key="1">
    <citation type="journal article" date="2016" name="G3 (Bethesda)">
        <title>First Draft Assembly and Annotation of the Genome of a California Endemic Oak Quercus lobata Nee (Fagaceae).</title>
        <authorList>
            <person name="Sork V.L."/>
            <person name="Fitz-Gibbon S.T."/>
            <person name="Puiu D."/>
            <person name="Crepeau M."/>
            <person name="Gugger P.F."/>
            <person name="Sherman R."/>
            <person name="Stevens K."/>
            <person name="Langley C.H."/>
            <person name="Pellegrini M."/>
            <person name="Salzberg S.L."/>
        </authorList>
    </citation>
    <scope>NUCLEOTIDE SEQUENCE [LARGE SCALE GENOMIC DNA]</scope>
    <source>
        <strain evidence="23 24">cv. SW786</strain>
    </source>
</reference>
<evidence type="ECO:0000256" key="15">
    <source>
        <dbReference type="ARBA" id="ARBA00022840"/>
    </source>
</evidence>
<dbReference type="FunFam" id="3.80.10.10:FF:000288">
    <property type="entry name" value="LRR receptor-like serine/threonine-protein kinase EFR"/>
    <property type="match status" value="1"/>
</dbReference>
<evidence type="ECO:0000313" key="24">
    <source>
        <dbReference type="Proteomes" id="UP000594261"/>
    </source>
</evidence>
<dbReference type="Pfam" id="PF23598">
    <property type="entry name" value="LRR_14"/>
    <property type="match status" value="1"/>
</dbReference>
<dbReference type="Pfam" id="PF08263">
    <property type="entry name" value="LRRNT_2"/>
    <property type="match status" value="1"/>
</dbReference>
<dbReference type="PROSITE" id="PS50011">
    <property type="entry name" value="PROTEIN_KINASE_DOM"/>
    <property type="match status" value="1"/>
</dbReference>
<organism evidence="23 24">
    <name type="scientific">Quercus lobata</name>
    <name type="common">Valley oak</name>
    <dbReference type="NCBI Taxonomy" id="97700"/>
    <lineage>
        <taxon>Eukaryota</taxon>
        <taxon>Viridiplantae</taxon>
        <taxon>Streptophyta</taxon>
        <taxon>Embryophyta</taxon>
        <taxon>Tracheophyta</taxon>
        <taxon>Spermatophyta</taxon>
        <taxon>Magnoliopsida</taxon>
        <taxon>eudicotyledons</taxon>
        <taxon>Gunneridae</taxon>
        <taxon>Pentapetalae</taxon>
        <taxon>rosids</taxon>
        <taxon>fabids</taxon>
        <taxon>Fagales</taxon>
        <taxon>Fagaceae</taxon>
        <taxon>Quercus</taxon>
    </lineage>
</organism>
<keyword evidence="9" id="KW-0808">Transferase</keyword>
<dbReference type="PROSITE" id="PS00108">
    <property type="entry name" value="PROTEIN_KINASE_ST"/>
    <property type="match status" value="1"/>
</dbReference>
<keyword evidence="17" id="KW-0472">Membrane</keyword>
<dbReference type="AlphaFoldDB" id="A0A7N2LML3"/>
<dbReference type="SUPFAM" id="SSF52058">
    <property type="entry name" value="L domain-like"/>
    <property type="match status" value="2"/>
</dbReference>
<evidence type="ECO:0000256" key="10">
    <source>
        <dbReference type="ARBA" id="ARBA00022692"/>
    </source>
</evidence>
<dbReference type="InterPro" id="IPR011009">
    <property type="entry name" value="Kinase-like_dom_sf"/>
</dbReference>
<dbReference type="InterPro" id="IPR032675">
    <property type="entry name" value="LRR_dom_sf"/>
</dbReference>
<sequence>MEMKRQGRKSPVAAMSLSHSIHFQAILQHIKTLAVFVGSPTGTSSYFGGNETDHQALLAFKTKITCDPTNVFSSWNDSLHFCEWEGVTCGHKHRRVTVLDLQSRGLVGSLSPYIGNLSFVREIFLLNNTIRGKIPDEVGHLFRLQTLMLNMNFFDGEIPANLSHCSNLKVLFVAGNNLSGSLPMEFLSLSKLESLAIGSNNFRGGIPLYIGNLSSLQIFSAAYNDFGGHIPDALGQLRSLSVLGLAYNNLSGMIPPSLYNLSSITILSIPYNELQGSLPKDLFLTLPHLQWLQISENQFTGSLPVSLSNTSELRRLELDRNNFTGKLSINFGALPRFEGLFIQSNNLGSGDADEMDFFQSLANCSNLLKLDFMDNQFKGKLPNVLGNFSTQLNFFSMGQNFIFGQIPLGFGNLINLNMLRMDGNEFTGTIPSDIVNMRKLENLLLNDNRLSGTLPSNLGNLTMISILSLANNRLQGTIPSSIGNCQNLLALNLAQNNLSGTIPKQLFAISMLSISLSLAQNFFVGSLPSEVGNLVHLVDLDISENKLYGEIPSSLGSCTGLEHLNMEGNYFQGEIPTSLSSLRSIEGMDLSRNNLSGQIPNFLEKLSLRFLNLSFNDFQGKVPAKGVFSNATAISVVGNSRLCGGNSELKLPSFGSVYKGILGEEGSIVAVKVLNLQRQGAARSFISECEAWKNIRHRNLVKIITSCSSIDFNGNDFKALVYEFMPNGSVENWLHMDLEMDVEEVQIQNLNLVQRISIATDVACALDYLHHRCPMPIVHCDLKPSNILFDCDMNAHVGDFGIAKFLFELTNSKQSSSIGIRGTIGYTPPEYGLGSEVSTKGDVYNYGIMLLEVITGKRPTNSMFEGGFNLHNYASMALPDHVMEIIDPKLLNNVDEKEECLISLVKIGVACSMELPQERWDISKALFELHLVKDILHGGRI</sequence>
<dbReference type="InterPro" id="IPR001611">
    <property type="entry name" value="Leu-rich_rpt"/>
</dbReference>
<dbReference type="FunFam" id="3.80.10.10:FF:000275">
    <property type="entry name" value="Leucine-rich repeat receptor-like protein kinase"/>
    <property type="match status" value="1"/>
</dbReference>
<dbReference type="PANTHER" id="PTHR27008:SF596">
    <property type="entry name" value="OS02G0215500 PROTEIN"/>
    <property type="match status" value="1"/>
</dbReference>
<evidence type="ECO:0000256" key="6">
    <source>
        <dbReference type="ARBA" id="ARBA00022527"/>
    </source>
</evidence>
<name>A0A7N2LML3_QUELO</name>
<dbReference type="FunFam" id="3.80.10.10:FF:000041">
    <property type="entry name" value="LRR receptor-like serine/threonine-protein kinase ERECTA"/>
    <property type="match status" value="1"/>
</dbReference>
<dbReference type="InterPro" id="IPR051809">
    <property type="entry name" value="Plant_receptor-like_S/T_kinase"/>
</dbReference>
<keyword evidence="16" id="KW-1133">Transmembrane helix</keyword>
<dbReference type="GO" id="GO:0005524">
    <property type="term" value="F:ATP binding"/>
    <property type="evidence" value="ECO:0007669"/>
    <property type="project" value="UniProtKB-KW"/>
</dbReference>
<evidence type="ECO:0000256" key="3">
    <source>
        <dbReference type="ARBA" id="ARBA00009592"/>
    </source>
</evidence>
<dbReference type="EMBL" id="LRBV02000005">
    <property type="status" value="NOT_ANNOTATED_CDS"/>
    <property type="molecule type" value="Genomic_DNA"/>
</dbReference>
<dbReference type="Gene3D" id="1.10.510.10">
    <property type="entry name" value="Transferase(Phosphotransferase) domain 1"/>
    <property type="match status" value="1"/>
</dbReference>
<accession>A0A7N2LML3</accession>
<evidence type="ECO:0000256" key="5">
    <source>
        <dbReference type="ARBA" id="ARBA00022475"/>
    </source>
</evidence>
<evidence type="ECO:0000256" key="13">
    <source>
        <dbReference type="ARBA" id="ARBA00022741"/>
    </source>
</evidence>
<keyword evidence="10" id="KW-0812">Transmembrane</keyword>
<evidence type="ECO:0000256" key="11">
    <source>
        <dbReference type="ARBA" id="ARBA00022729"/>
    </source>
</evidence>
<evidence type="ECO:0000256" key="4">
    <source>
        <dbReference type="ARBA" id="ARBA00012513"/>
    </source>
</evidence>
<dbReference type="OMA" id="WLQISEN"/>
<dbReference type="EC" id="2.7.11.1" evidence="4"/>
<gene>
    <name evidence="23" type="primary">LOC115989833</name>
</gene>
<keyword evidence="12" id="KW-0677">Repeat</keyword>
<dbReference type="InterPro" id="IPR055414">
    <property type="entry name" value="LRR_R13L4/SHOC2-like"/>
</dbReference>
<keyword evidence="5" id="KW-1003">Cell membrane</keyword>
<dbReference type="Proteomes" id="UP000594261">
    <property type="component" value="Chromosome 5"/>
</dbReference>
<evidence type="ECO:0000256" key="16">
    <source>
        <dbReference type="ARBA" id="ARBA00022989"/>
    </source>
</evidence>
<evidence type="ECO:0000256" key="21">
    <source>
        <dbReference type="ARBA" id="ARBA00048679"/>
    </source>
</evidence>
<comment type="similarity">
    <text evidence="3">Belongs to the RLP family.</text>
</comment>
<comment type="catalytic activity">
    <reaction evidence="20">
        <text>L-threonyl-[protein] + ATP = O-phospho-L-threonyl-[protein] + ADP + H(+)</text>
        <dbReference type="Rhea" id="RHEA:46608"/>
        <dbReference type="Rhea" id="RHEA-COMP:11060"/>
        <dbReference type="Rhea" id="RHEA-COMP:11605"/>
        <dbReference type="ChEBI" id="CHEBI:15378"/>
        <dbReference type="ChEBI" id="CHEBI:30013"/>
        <dbReference type="ChEBI" id="CHEBI:30616"/>
        <dbReference type="ChEBI" id="CHEBI:61977"/>
        <dbReference type="ChEBI" id="CHEBI:456216"/>
        <dbReference type="EC" id="2.7.11.1"/>
    </reaction>
</comment>
<comment type="similarity">
    <text evidence="2">Belongs to the protein kinase superfamily. Ser/Thr protein kinase family.</text>
</comment>
<keyword evidence="7" id="KW-0597">Phosphoprotein</keyword>
<dbReference type="OrthoDB" id="676979at2759"/>
<comment type="catalytic activity">
    <reaction evidence="21">
        <text>L-seryl-[protein] + ATP = O-phospho-L-seryl-[protein] + ADP + H(+)</text>
        <dbReference type="Rhea" id="RHEA:17989"/>
        <dbReference type="Rhea" id="RHEA-COMP:9863"/>
        <dbReference type="Rhea" id="RHEA-COMP:11604"/>
        <dbReference type="ChEBI" id="CHEBI:15378"/>
        <dbReference type="ChEBI" id="CHEBI:29999"/>
        <dbReference type="ChEBI" id="CHEBI:30616"/>
        <dbReference type="ChEBI" id="CHEBI:83421"/>
        <dbReference type="ChEBI" id="CHEBI:456216"/>
        <dbReference type="EC" id="2.7.11.1"/>
    </reaction>
</comment>
<feature type="domain" description="Protein kinase" evidence="22">
    <location>
        <begin position="643"/>
        <end position="931"/>
    </location>
</feature>
<evidence type="ECO:0000256" key="18">
    <source>
        <dbReference type="ARBA" id="ARBA00023170"/>
    </source>
</evidence>
<dbReference type="InterPro" id="IPR008271">
    <property type="entry name" value="Ser/Thr_kinase_AS"/>
</dbReference>
<dbReference type="SMART" id="SM00369">
    <property type="entry name" value="LRR_TYP"/>
    <property type="match status" value="5"/>
</dbReference>
<dbReference type="GeneID" id="115989833"/>
<dbReference type="EnsemblPlants" id="QL05p004684:mrna">
    <property type="protein sequence ID" value="QL05p004684:mrna"/>
    <property type="gene ID" value="QL05p004684"/>
</dbReference>
<keyword evidence="24" id="KW-1185">Reference proteome</keyword>
<dbReference type="KEGG" id="qlo:115989833"/>
<dbReference type="Gene3D" id="3.80.10.10">
    <property type="entry name" value="Ribonuclease Inhibitor"/>
    <property type="match status" value="3"/>
</dbReference>
<dbReference type="SMART" id="SM00220">
    <property type="entry name" value="S_TKc"/>
    <property type="match status" value="1"/>
</dbReference>
<evidence type="ECO:0000256" key="7">
    <source>
        <dbReference type="ARBA" id="ARBA00022553"/>
    </source>
</evidence>
<evidence type="ECO:0000256" key="2">
    <source>
        <dbReference type="ARBA" id="ARBA00008684"/>
    </source>
</evidence>
<evidence type="ECO:0000256" key="17">
    <source>
        <dbReference type="ARBA" id="ARBA00023136"/>
    </source>
</evidence>
<dbReference type="Gene3D" id="3.30.200.20">
    <property type="entry name" value="Phosphorylase Kinase, domain 1"/>
    <property type="match status" value="1"/>
</dbReference>
<proteinExistence type="inferred from homology"/>
<comment type="subcellular location">
    <subcellularLocation>
        <location evidence="1">Cell membrane</location>
        <topology evidence="1">Single-pass type I membrane protein</topology>
    </subcellularLocation>
</comment>
<dbReference type="InterPro" id="IPR003591">
    <property type="entry name" value="Leu-rich_rpt_typical-subtyp"/>
</dbReference>
<evidence type="ECO:0000256" key="1">
    <source>
        <dbReference type="ARBA" id="ARBA00004251"/>
    </source>
</evidence>
<evidence type="ECO:0000313" key="23">
    <source>
        <dbReference type="EnsemblPlants" id="QL05p004684:mrna"/>
    </source>
</evidence>
<dbReference type="Gramene" id="QL05p004684:mrna">
    <property type="protein sequence ID" value="QL05p004684:mrna"/>
    <property type="gene ID" value="QL05p004684"/>
</dbReference>
<evidence type="ECO:0000259" key="22">
    <source>
        <dbReference type="PROSITE" id="PS50011"/>
    </source>
</evidence>
<dbReference type="Pfam" id="PF00069">
    <property type="entry name" value="Pkinase"/>
    <property type="match status" value="1"/>
</dbReference>
<dbReference type="Pfam" id="PF00560">
    <property type="entry name" value="LRR_1"/>
    <property type="match status" value="5"/>
</dbReference>
<protein>
    <recommendedName>
        <fullName evidence="4">non-specific serine/threonine protein kinase</fullName>
        <ecNumber evidence="4">2.7.11.1</ecNumber>
    </recommendedName>
</protein>
<evidence type="ECO:0000256" key="9">
    <source>
        <dbReference type="ARBA" id="ARBA00022679"/>
    </source>
</evidence>
<keyword evidence="14" id="KW-0418">Kinase</keyword>
<evidence type="ECO:0000256" key="20">
    <source>
        <dbReference type="ARBA" id="ARBA00047899"/>
    </source>
</evidence>
<evidence type="ECO:0000256" key="14">
    <source>
        <dbReference type="ARBA" id="ARBA00022777"/>
    </source>
</evidence>
<keyword evidence="13" id="KW-0547">Nucleotide-binding</keyword>
<evidence type="ECO:0000256" key="19">
    <source>
        <dbReference type="ARBA" id="ARBA00023180"/>
    </source>
</evidence>
<dbReference type="InParanoid" id="A0A7N2LML3"/>